<dbReference type="FunFam" id="3.30.300.30:FF:000007">
    <property type="entry name" value="4-coumarate--CoA ligase 2"/>
    <property type="match status" value="1"/>
</dbReference>
<dbReference type="PROSITE" id="PS00455">
    <property type="entry name" value="AMP_BINDING"/>
    <property type="match status" value="1"/>
</dbReference>
<dbReference type="InterPro" id="IPR020845">
    <property type="entry name" value="AMP-binding_CS"/>
</dbReference>
<accession>A0A6A6NV31</accession>
<dbReference type="Pfam" id="PF00501">
    <property type="entry name" value="AMP-binding"/>
    <property type="match status" value="1"/>
</dbReference>
<organism evidence="4 5">
    <name type="scientific">Lineolata rhizophorae</name>
    <dbReference type="NCBI Taxonomy" id="578093"/>
    <lineage>
        <taxon>Eukaryota</taxon>
        <taxon>Fungi</taxon>
        <taxon>Dikarya</taxon>
        <taxon>Ascomycota</taxon>
        <taxon>Pezizomycotina</taxon>
        <taxon>Dothideomycetes</taxon>
        <taxon>Dothideomycetes incertae sedis</taxon>
        <taxon>Lineolatales</taxon>
        <taxon>Lineolataceae</taxon>
        <taxon>Lineolata</taxon>
    </lineage>
</organism>
<feature type="domain" description="AMP-binding enzyme C-terminal" evidence="3">
    <location>
        <begin position="459"/>
        <end position="538"/>
    </location>
</feature>
<dbReference type="OrthoDB" id="6509636at2759"/>
<dbReference type="InterPro" id="IPR000873">
    <property type="entry name" value="AMP-dep_synth/lig_dom"/>
</dbReference>
<comment type="similarity">
    <text evidence="1">Belongs to the ATP-dependent AMP-binding enzyme family.</text>
</comment>
<keyword evidence="4" id="KW-0436">Ligase</keyword>
<dbReference type="InterPro" id="IPR042099">
    <property type="entry name" value="ANL_N_sf"/>
</dbReference>
<reference evidence="4" key="1">
    <citation type="journal article" date="2020" name="Stud. Mycol.">
        <title>101 Dothideomycetes genomes: a test case for predicting lifestyles and emergence of pathogens.</title>
        <authorList>
            <person name="Haridas S."/>
            <person name="Albert R."/>
            <person name="Binder M."/>
            <person name="Bloem J."/>
            <person name="Labutti K."/>
            <person name="Salamov A."/>
            <person name="Andreopoulos B."/>
            <person name="Baker S."/>
            <person name="Barry K."/>
            <person name="Bills G."/>
            <person name="Bluhm B."/>
            <person name="Cannon C."/>
            <person name="Castanera R."/>
            <person name="Culley D."/>
            <person name="Daum C."/>
            <person name="Ezra D."/>
            <person name="Gonzalez J."/>
            <person name="Henrissat B."/>
            <person name="Kuo A."/>
            <person name="Liang C."/>
            <person name="Lipzen A."/>
            <person name="Lutzoni F."/>
            <person name="Magnuson J."/>
            <person name="Mondo S."/>
            <person name="Nolan M."/>
            <person name="Ohm R."/>
            <person name="Pangilinan J."/>
            <person name="Park H.-J."/>
            <person name="Ramirez L."/>
            <person name="Alfaro M."/>
            <person name="Sun H."/>
            <person name="Tritt A."/>
            <person name="Yoshinaga Y."/>
            <person name="Zwiers L.-H."/>
            <person name="Turgeon B."/>
            <person name="Goodwin S."/>
            <person name="Spatafora J."/>
            <person name="Crous P."/>
            <person name="Grigoriev I."/>
        </authorList>
    </citation>
    <scope>NUCLEOTIDE SEQUENCE</scope>
    <source>
        <strain evidence="4">ATCC 16933</strain>
    </source>
</reference>
<proteinExistence type="inferred from homology"/>
<evidence type="ECO:0000313" key="4">
    <source>
        <dbReference type="EMBL" id="KAF2455571.1"/>
    </source>
</evidence>
<dbReference type="CDD" id="cd05911">
    <property type="entry name" value="Firefly_Luc_like"/>
    <property type="match status" value="1"/>
</dbReference>
<name>A0A6A6NV31_9PEZI</name>
<dbReference type="SUPFAM" id="SSF56801">
    <property type="entry name" value="Acetyl-CoA synthetase-like"/>
    <property type="match status" value="1"/>
</dbReference>
<dbReference type="PANTHER" id="PTHR24096">
    <property type="entry name" value="LONG-CHAIN-FATTY-ACID--COA LIGASE"/>
    <property type="match status" value="1"/>
</dbReference>
<dbReference type="PANTHER" id="PTHR24096:SF194">
    <property type="entry name" value="AMP-DEPENDENT SYNTHETASE_LIGASE DOMAIN-CONTAINING PROTEIN"/>
    <property type="match status" value="1"/>
</dbReference>
<dbReference type="Proteomes" id="UP000799766">
    <property type="component" value="Unassembled WGS sequence"/>
</dbReference>
<evidence type="ECO:0000313" key="5">
    <source>
        <dbReference type="Proteomes" id="UP000799766"/>
    </source>
</evidence>
<evidence type="ECO:0000259" key="3">
    <source>
        <dbReference type="Pfam" id="PF13193"/>
    </source>
</evidence>
<dbReference type="InterPro" id="IPR025110">
    <property type="entry name" value="AMP-bd_C"/>
</dbReference>
<evidence type="ECO:0000259" key="2">
    <source>
        <dbReference type="Pfam" id="PF00501"/>
    </source>
</evidence>
<dbReference type="GO" id="GO:0016405">
    <property type="term" value="F:CoA-ligase activity"/>
    <property type="evidence" value="ECO:0007669"/>
    <property type="project" value="TreeGrafter"/>
</dbReference>
<evidence type="ECO:0000256" key="1">
    <source>
        <dbReference type="ARBA" id="ARBA00006432"/>
    </source>
</evidence>
<dbReference type="InterPro" id="IPR045851">
    <property type="entry name" value="AMP-bd_C_sf"/>
</dbReference>
<dbReference type="Gene3D" id="3.30.300.30">
    <property type="match status" value="1"/>
</dbReference>
<feature type="domain" description="AMP-dependent synthetase/ligase" evidence="2">
    <location>
        <begin position="38"/>
        <end position="408"/>
    </location>
</feature>
<dbReference type="Gene3D" id="3.40.50.12780">
    <property type="entry name" value="N-terminal domain of ligase-like"/>
    <property type="match status" value="1"/>
</dbReference>
<gene>
    <name evidence="4" type="ORF">BDY21DRAFT_306963</name>
</gene>
<keyword evidence="5" id="KW-1185">Reference proteome</keyword>
<dbReference type="Pfam" id="PF13193">
    <property type="entry name" value="AMP-binding_C"/>
    <property type="match status" value="1"/>
</dbReference>
<protein>
    <submittedName>
        <fullName evidence="4">4-coumarate-CoA ligase</fullName>
    </submittedName>
</protein>
<dbReference type="AlphaFoldDB" id="A0A6A6NV31"/>
<dbReference type="EMBL" id="MU001686">
    <property type="protein sequence ID" value="KAF2455571.1"/>
    <property type="molecule type" value="Genomic_DNA"/>
</dbReference>
<sequence length="562" mass="61707">MPHPSPFSIPIPCTDVLSYLFPPSCPPSTDLVWIDAVDTSKSLSPAQLLQWVKRLGFGLQKLGLREDDVVMIYSSNHIFVPVAYLGIAGSGCIFTGCNPAYGADEMAYQIQNTGTKAILCAPELLDTALKAAAKEHFPKDRVYLFDDSDCAPIHGIKDWKNILGTEEEARTWTWTQLSADEAKQKTAVLNYSSGTTGLPKGVMITHQNIIANTVQSLHMRQLTSGDPSIPPTPQTSTGPERWLGFLPLYHAYGQLWTIVAAAATRTPTYMMRTFSFQPFLSHMARHRITHLQTAPPVVVLLAKRPETARHDLGSLRNVLCGAAPLSRELQNEVSEKLDVKVVQTWGMTEVTCSSLHVPGLVDDRSGSVGLPDPGTVIKLADDAGREVQGPGVRGEIFVKGPNVCRGYWRNESATRDAFDEEGFLKTGDVAVRDERGWFWIVDRKKELIKVKGFQVAPAELEAVLLEHDGLADAAVVGLQAEHGQELPRAYVVRKEDAKKNGLKESHVVEWIGGKVASHKRLDGGVAFIEEVPKSPSGKIQRKVLREWAKKDSNVGNQAKAKL</sequence>